<keyword evidence="5" id="KW-1185">Reference proteome</keyword>
<dbReference type="InterPro" id="IPR007484">
    <property type="entry name" value="Peptidase_M28"/>
</dbReference>
<evidence type="ECO:0000256" key="2">
    <source>
        <dbReference type="ARBA" id="ARBA00023315"/>
    </source>
</evidence>
<reference evidence="4 5" key="1">
    <citation type="submission" date="2020-12" db="EMBL/GenBank/DDBJ databases">
        <title>Sulforoseuscoccus oceanibium gen. nov., sp. nov., a representative of the phylum Verrucomicrobia with special cytoplasmic membrane, and proposal of Sulforoseuscoccusaceae fam. nov.</title>
        <authorList>
            <person name="Xi F."/>
        </authorList>
    </citation>
    <scope>NUCLEOTIDE SEQUENCE [LARGE SCALE GENOMIC DNA]</scope>
    <source>
        <strain evidence="4 5">T37</strain>
    </source>
</reference>
<keyword evidence="2" id="KW-0012">Acyltransferase</keyword>
<dbReference type="Proteomes" id="UP000475117">
    <property type="component" value="Chromosome"/>
</dbReference>
<dbReference type="RefSeq" id="WP_164362250.1">
    <property type="nucleotide sequence ID" value="NZ_CP066776.1"/>
</dbReference>
<accession>A0A6B3L1U9</accession>
<gene>
    <name evidence="4" type="ORF">G3M56_010370</name>
</gene>
<keyword evidence="1" id="KW-0808">Transferase</keyword>
<dbReference type="PANTHER" id="PTHR12283">
    <property type="entry name" value="GLUTAMINYL-PEPTIDE CYCLOTRANSFERASE"/>
    <property type="match status" value="1"/>
</dbReference>
<dbReference type="InterPro" id="IPR040234">
    <property type="entry name" value="QC/QCL"/>
</dbReference>
<dbReference type="KEGG" id="soa:G3M56_010370"/>
<dbReference type="GO" id="GO:0008270">
    <property type="term" value="F:zinc ion binding"/>
    <property type="evidence" value="ECO:0007669"/>
    <property type="project" value="TreeGrafter"/>
</dbReference>
<proteinExistence type="predicted"/>
<dbReference type="EMBL" id="CP066776">
    <property type="protein sequence ID" value="QQL44291.1"/>
    <property type="molecule type" value="Genomic_DNA"/>
</dbReference>
<protein>
    <submittedName>
        <fullName evidence="4">Zn-dependent exopeptidase M28</fullName>
    </submittedName>
</protein>
<evidence type="ECO:0000256" key="1">
    <source>
        <dbReference type="ARBA" id="ARBA00022679"/>
    </source>
</evidence>
<dbReference type="Pfam" id="PF04389">
    <property type="entry name" value="Peptidase_M28"/>
    <property type="match status" value="1"/>
</dbReference>
<dbReference type="SUPFAM" id="SSF53187">
    <property type="entry name" value="Zn-dependent exopeptidases"/>
    <property type="match status" value="1"/>
</dbReference>
<dbReference type="Gene3D" id="3.40.630.10">
    <property type="entry name" value="Zn peptidases"/>
    <property type="match status" value="1"/>
</dbReference>
<name>A0A6B3L1U9_9BACT</name>
<sequence length="234" mass="26148">MKMENLRFRFLGSEREDAVWGRPAKVLLGCHYDTKLYDEFEFVGANDGGSGCGLLMEMASVLAAKYPQLAREVELVFFDGEEAIGEDIIYPTTAGFDRQNAYDGLYGSHYYARQLRMKPRTQWPQAVVIVDMIGDRNLNIEIPANCNERLIDLALKSANEVGAGKFVGRSRSGVTDDHVPFHLLGIPVVNFIDFDFEPWHTEGDVLSTISSESLEVSGAVVVRFLQNFLLQGSQ</sequence>
<dbReference type="GO" id="GO:0016603">
    <property type="term" value="F:glutaminyl-peptide cyclotransferase activity"/>
    <property type="evidence" value="ECO:0007669"/>
    <property type="project" value="TreeGrafter"/>
</dbReference>
<dbReference type="PANTHER" id="PTHR12283:SF6">
    <property type="entry name" value="GLUTAMINYL-PEPTIDE CYCLOTRANSFERASE-RELATED"/>
    <property type="match status" value="1"/>
</dbReference>
<organism evidence="4 5">
    <name type="scientific">Sulfuriroseicoccus oceanibius</name>
    <dbReference type="NCBI Taxonomy" id="2707525"/>
    <lineage>
        <taxon>Bacteria</taxon>
        <taxon>Pseudomonadati</taxon>
        <taxon>Verrucomicrobiota</taxon>
        <taxon>Verrucomicrobiia</taxon>
        <taxon>Verrucomicrobiales</taxon>
        <taxon>Verrucomicrobiaceae</taxon>
        <taxon>Sulfuriroseicoccus</taxon>
    </lineage>
</organism>
<feature type="domain" description="Peptidase M28" evidence="3">
    <location>
        <begin position="24"/>
        <end position="224"/>
    </location>
</feature>
<evidence type="ECO:0000313" key="4">
    <source>
        <dbReference type="EMBL" id="QQL44291.1"/>
    </source>
</evidence>
<evidence type="ECO:0000259" key="3">
    <source>
        <dbReference type="Pfam" id="PF04389"/>
    </source>
</evidence>
<evidence type="ECO:0000313" key="5">
    <source>
        <dbReference type="Proteomes" id="UP000475117"/>
    </source>
</evidence>
<dbReference type="AlphaFoldDB" id="A0A6B3L1U9"/>